<sequence length="58" mass="6560">MTDRVVGLHSNNSINDFMLFLLYRLGLACFRTTVSSFLMHAAAECLLSPQLFVLPNNR</sequence>
<proteinExistence type="predicted"/>
<protein>
    <submittedName>
        <fullName evidence="2">Uncharacterized protein</fullName>
    </submittedName>
</protein>
<reference evidence="2 3" key="1">
    <citation type="journal article" date="2004" name="Nat. Biotechnol.">
        <title>The genome sequence of the anaerobic, sulfate-reducing bacterium Desulfovibrio vulgaris Hildenborough.</title>
        <authorList>
            <person name="Heidelberg J.F."/>
            <person name="Seshadri R."/>
            <person name="Haveman S.A."/>
            <person name="Hemme C.L."/>
            <person name="Paulsen I.T."/>
            <person name="Kolonay J.F."/>
            <person name="Eisen J.A."/>
            <person name="Ward N."/>
            <person name="Methe B."/>
            <person name="Brinkac L.M."/>
            <person name="Daugherty S.C."/>
            <person name="Deboy R.T."/>
            <person name="Dodson R.J."/>
            <person name="Durkin A.S."/>
            <person name="Madupu R."/>
            <person name="Nelson W.C."/>
            <person name="Sullivan S.A."/>
            <person name="Fouts D."/>
            <person name="Haft D.H."/>
            <person name="Selengut J."/>
            <person name="Peterson J.D."/>
            <person name="Davidsen T.M."/>
            <person name="Zafar N."/>
            <person name="Zhou L."/>
            <person name="Radune D."/>
            <person name="Dimitrov G."/>
            <person name="Hance M."/>
            <person name="Tran K."/>
            <person name="Khouri H."/>
            <person name="Gill J."/>
            <person name="Utterback T.R."/>
            <person name="Feldblyum T.V."/>
            <person name="Wall J.D."/>
            <person name="Voordouw G."/>
            <person name="Fraser C.M."/>
        </authorList>
    </citation>
    <scope>NUCLEOTIDE SEQUENCE [LARGE SCALE GENOMIC DNA]</scope>
    <source>
        <strain evidence="3">ATCC 29579 / DSM 644 / NCIMB 8303 / VKM B-1760 / Hildenborough</strain>
    </source>
</reference>
<keyword evidence="1" id="KW-0472">Membrane</keyword>
<evidence type="ECO:0000313" key="3">
    <source>
        <dbReference type="Proteomes" id="UP000002194"/>
    </source>
</evidence>
<keyword evidence="1" id="KW-1133">Transmembrane helix</keyword>
<dbReference type="HOGENOM" id="CLU_2972092_0_0_7"/>
<keyword evidence="3" id="KW-1185">Reference proteome</keyword>
<organism evidence="2 3">
    <name type="scientific">Nitratidesulfovibrio vulgaris (strain ATCC 29579 / DSM 644 / CCUG 34227 / NCIMB 8303 / VKM B-1760 / Hildenborough)</name>
    <name type="common">Desulfovibrio vulgaris</name>
    <dbReference type="NCBI Taxonomy" id="882"/>
    <lineage>
        <taxon>Bacteria</taxon>
        <taxon>Pseudomonadati</taxon>
        <taxon>Thermodesulfobacteriota</taxon>
        <taxon>Desulfovibrionia</taxon>
        <taxon>Desulfovibrionales</taxon>
        <taxon>Desulfovibrionaceae</taxon>
        <taxon>Nitratidesulfovibrio</taxon>
    </lineage>
</organism>
<dbReference type="EnsemblBacteria" id="AAS95051">
    <property type="protein sequence ID" value="AAS95051"/>
    <property type="gene ID" value="DVU_0570"/>
</dbReference>
<feature type="transmembrane region" description="Helical" evidence="1">
    <location>
        <begin position="21"/>
        <end position="43"/>
    </location>
</feature>
<dbReference type="KEGG" id="dvu:DVU_0570"/>
<evidence type="ECO:0000313" key="2">
    <source>
        <dbReference type="EMBL" id="AAS95051.1"/>
    </source>
</evidence>
<dbReference type="PaxDb" id="882-DVU_0570"/>
<gene>
    <name evidence="2" type="ordered locus">DVU_0570</name>
</gene>
<dbReference type="STRING" id="882.DVU_0570"/>
<dbReference type="AlphaFoldDB" id="Q72EK8"/>
<dbReference type="Proteomes" id="UP000002194">
    <property type="component" value="Chromosome"/>
</dbReference>
<dbReference type="EMBL" id="AE017285">
    <property type="protein sequence ID" value="AAS95051.1"/>
    <property type="molecule type" value="Genomic_DNA"/>
</dbReference>
<name>Q72EK8_NITV2</name>
<evidence type="ECO:0000256" key="1">
    <source>
        <dbReference type="SAM" id="Phobius"/>
    </source>
</evidence>
<accession>Q72EK8</accession>
<keyword evidence="1" id="KW-0812">Transmembrane</keyword>